<evidence type="ECO:0000256" key="2">
    <source>
        <dbReference type="SAM" id="SignalP"/>
    </source>
</evidence>
<feature type="compositionally biased region" description="Polar residues" evidence="1">
    <location>
        <begin position="70"/>
        <end position="79"/>
    </location>
</feature>
<evidence type="ECO:0000256" key="1">
    <source>
        <dbReference type="SAM" id="MobiDB-lite"/>
    </source>
</evidence>
<accession>A0ABS9HXR4</accession>
<feature type="signal peptide" evidence="2">
    <location>
        <begin position="1"/>
        <end position="30"/>
    </location>
</feature>
<dbReference type="PANTHER" id="PTHR12558">
    <property type="entry name" value="CELL DIVISION CYCLE 16,23,27"/>
    <property type="match status" value="1"/>
</dbReference>
<dbReference type="InterPro" id="IPR019734">
    <property type="entry name" value="TPR_rpt"/>
</dbReference>
<dbReference type="Pfam" id="PF13432">
    <property type="entry name" value="TPR_16"/>
    <property type="match status" value="1"/>
</dbReference>
<sequence>MNATTPRHLNLLAAAIGAVLVFGGVSQVHAQTAQDRAQERRERQAQRNSDSQAASNVDYPQASRQEPRTKASSRMSSKLQKMMDRYDDDESAEAIAIAEEIMANEKANEYDKSFAAQIAAQSAYDSDDTAAAMRYLEKAIEYNGLDNNGHYGAMLMLGQLELQEEQYDKALATIDRFFAETSSSKPEHLVIKGNALYRMERYPEAATVLKQAIDSSDEPRNDWQQLLMATYFETGQSAEAAALAESVAAKNPGDKRAQLNLAATYQQGENFAKAAEVLEKLRASGQLTDDREYRQLYSTYLNMDGKEREAANVIKEGLDKGILQNDFQNNLALAQSYYFSEQIEPAIEAYRKAAPMDEDGETYLNLAKVLWQEDRISEAKEAARQALAKGVKRPEEAKQITALPGG</sequence>
<dbReference type="Pfam" id="PF13181">
    <property type="entry name" value="TPR_8"/>
    <property type="match status" value="1"/>
</dbReference>
<reference evidence="3 4" key="3">
    <citation type="submission" date="2022-01" db="EMBL/GenBank/DDBJ databases">
        <authorList>
            <person name="Zhou L.Y."/>
        </authorList>
    </citation>
    <scope>NUCLEOTIDE SEQUENCE [LARGE SCALE GENOMIC DNA]</scope>
    <source>
        <strain evidence="3 4">TLK-CK17</strain>
    </source>
</reference>
<dbReference type="SUPFAM" id="SSF81901">
    <property type="entry name" value="HCP-like"/>
    <property type="match status" value="1"/>
</dbReference>
<evidence type="ECO:0000313" key="4">
    <source>
        <dbReference type="Proteomes" id="UP001430796"/>
    </source>
</evidence>
<name>A0ABS9HXR4_9GAMM</name>
<gene>
    <name evidence="3" type="ORF">L3V18_18040</name>
</gene>
<dbReference type="RefSeq" id="WP_237056814.1">
    <property type="nucleotide sequence ID" value="NZ_JAKJPO010000019.1"/>
</dbReference>
<dbReference type="InterPro" id="IPR011990">
    <property type="entry name" value="TPR-like_helical_dom_sf"/>
</dbReference>
<feature type="region of interest" description="Disordered" evidence="1">
    <location>
        <begin position="32"/>
        <end position="85"/>
    </location>
</feature>
<keyword evidence="2" id="KW-0732">Signal</keyword>
<reference evidence="3 4" key="2">
    <citation type="submission" date="2022-01" db="EMBL/GenBank/DDBJ databases">
        <title>Lysobacter chinensis sp. nov., a bacterium isolated from cow dung compost.</title>
        <authorList>
            <person name="Liu Y."/>
        </authorList>
    </citation>
    <scope>NUCLEOTIDE SEQUENCE [LARGE SCALE GENOMIC DNA]</scope>
    <source>
        <strain evidence="3 4">TLK-CK17</strain>
    </source>
</reference>
<feature type="compositionally biased region" description="Basic and acidic residues" evidence="1">
    <location>
        <begin position="36"/>
        <end position="45"/>
    </location>
</feature>
<evidence type="ECO:0000313" key="3">
    <source>
        <dbReference type="EMBL" id="MCF7223666.1"/>
    </source>
</evidence>
<feature type="chain" id="PRO_5047253378" evidence="2">
    <location>
        <begin position="31"/>
        <end position="406"/>
    </location>
</feature>
<dbReference type="SMART" id="SM00028">
    <property type="entry name" value="TPR"/>
    <property type="match status" value="3"/>
</dbReference>
<keyword evidence="4" id="KW-1185">Reference proteome</keyword>
<protein>
    <submittedName>
        <fullName evidence="3">Tetratricopeptide repeat protein</fullName>
    </submittedName>
</protein>
<dbReference type="SUPFAM" id="SSF48452">
    <property type="entry name" value="TPR-like"/>
    <property type="match status" value="1"/>
</dbReference>
<proteinExistence type="predicted"/>
<dbReference type="Pfam" id="PF14559">
    <property type="entry name" value="TPR_19"/>
    <property type="match status" value="1"/>
</dbReference>
<dbReference type="PANTHER" id="PTHR12558:SF44">
    <property type="entry name" value="TETRATRICOPEPTIDE REPEAT-CONTAINING PROTEIN"/>
    <property type="match status" value="1"/>
</dbReference>
<dbReference type="Proteomes" id="UP001430796">
    <property type="component" value="Unassembled WGS sequence"/>
</dbReference>
<comment type="caution">
    <text evidence="3">The sequence shown here is derived from an EMBL/GenBank/DDBJ whole genome shotgun (WGS) entry which is preliminary data.</text>
</comment>
<reference evidence="4" key="1">
    <citation type="submission" date="2022-01" db="EMBL/GenBank/DDBJ databases">
        <title>Lysobacter chinensis sp. nov., a bacterium isolated from cow dung compost.</title>
        <authorList>
            <person name="Zhou L.Y."/>
        </authorList>
    </citation>
    <scope>NUCLEOTIDE SEQUENCE [LARGE SCALE GENOMIC DNA]</scope>
    <source>
        <strain evidence="4">TLK-CK17</strain>
    </source>
</reference>
<dbReference type="EMBL" id="JAKJPO010000019">
    <property type="protein sequence ID" value="MCF7223666.1"/>
    <property type="molecule type" value="Genomic_DNA"/>
</dbReference>
<organism evidence="3 4">
    <name type="scientific">Marilutibacter chinensis</name>
    <dbReference type="NCBI Taxonomy" id="2912247"/>
    <lineage>
        <taxon>Bacteria</taxon>
        <taxon>Pseudomonadati</taxon>
        <taxon>Pseudomonadota</taxon>
        <taxon>Gammaproteobacteria</taxon>
        <taxon>Lysobacterales</taxon>
        <taxon>Lysobacteraceae</taxon>
        <taxon>Marilutibacter</taxon>
    </lineage>
</organism>
<dbReference type="Gene3D" id="1.25.40.10">
    <property type="entry name" value="Tetratricopeptide repeat domain"/>
    <property type="match status" value="3"/>
</dbReference>